<dbReference type="InterPro" id="IPR033128">
    <property type="entry name" value="Adenylosuccin_syn_Lys_AS"/>
</dbReference>
<evidence type="ECO:0000256" key="10">
    <source>
        <dbReference type="RuleBase" id="RU000520"/>
    </source>
</evidence>
<comment type="subcellular location">
    <subcellularLocation>
        <location evidence="8">Cytoplasm</location>
    </subcellularLocation>
</comment>
<name>A0A848LXS9_9BACT</name>
<dbReference type="GO" id="GO:0000287">
    <property type="term" value="F:magnesium ion binding"/>
    <property type="evidence" value="ECO:0007669"/>
    <property type="project" value="UniProtKB-UniRule"/>
</dbReference>
<feature type="binding site" evidence="8">
    <location>
        <begin position="337"/>
        <end position="339"/>
    </location>
    <ligand>
        <name>GTP</name>
        <dbReference type="ChEBI" id="CHEBI:37565"/>
    </ligand>
</feature>
<reference evidence="11 12" key="1">
    <citation type="submission" date="2020-04" db="EMBL/GenBank/DDBJ databases">
        <title>Draft genome of Pyxidicoccus fallax type strain.</title>
        <authorList>
            <person name="Whitworth D.E."/>
        </authorList>
    </citation>
    <scope>NUCLEOTIDE SEQUENCE [LARGE SCALE GENOMIC DNA]</scope>
    <source>
        <strain evidence="11 12">DSM 14698</strain>
    </source>
</reference>
<feature type="binding site" evidence="8">
    <location>
        <position position="40"/>
    </location>
    <ligand>
        <name>Mg(2+)</name>
        <dbReference type="ChEBI" id="CHEBI:18420"/>
    </ligand>
</feature>
<keyword evidence="3 8" id="KW-0479">Metal-binding</keyword>
<gene>
    <name evidence="8" type="primary">purA</name>
    <name evidence="11" type="ORF">HG543_47325</name>
</gene>
<dbReference type="EMBL" id="JABBJJ010000421">
    <property type="protein sequence ID" value="NMO22419.1"/>
    <property type="molecule type" value="Genomic_DNA"/>
</dbReference>
<dbReference type="InterPro" id="IPR042111">
    <property type="entry name" value="Adenylosuccinate_synth_dom3"/>
</dbReference>
<evidence type="ECO:0000256" key="9">
    <source>
        <dbReference type="PROSITE-ProRule" id="PRU10134"/>
    </source>
</evidence>
<feature type="binding site" description="in other chain" evidence="8">
    <location>
        <position position="309"/>
    </location>
    <ligand>
        <name>IMP</name>
        <dbReference type="ChEBI" id="CHEBI:58053"/>
        <note>ligand shared between dimeric partners</note>
    </ligand>
</feature>
<dbReference type="UniPathway" id="UPA00075">
    <property type="reaction ID" value="UER00335"/>
</dbReference>
<dbReference type="PROSITE" id="PS00513">
    <property type="entry name" value="ADENYLOSUCCIN_SYN_2"/>
    <property type="match status" value="1"/>
</dbReference>
<sequence>MPNVVVIGAQWGDEGKGKVVDLLTEHAQMVVRFQGGNNAGHTLVVGGQKTVLHLIPSGILHPGKTCVIGNGVVVDPAVLVGEIDALKARGFLKDDAQLLISDNAHVIFPWHKLLDSFREKARGGSAIGTTGRGIGPSYEDKVARRGIRMRDLLNPDRLRKRIEERLPQALEELKDLCAQAGADVPQLEVPQVLAEFSALGARLKPYVHDASLYLSEQVRRGARILFEGAQGTLLDVDHGTYPFVTSSNCVAGNAAVGSGLGPTAIDKVMGISKAYTTRVGGGPFPTELNDAIGEQLRKVGDEFGATTGRPRRCGWLDGVVLRYAARVNGLWGMALTKLDVLSGLKTLQICNAYDLDGQKITELPGDYEDLARVKPIYESMPGWDEKLAGVRTFDELPENAKRYVRRVEEVSGVPVVCVSVGADRGETVLLQNPFRAE</sequence>
<dbReference type="NCBIfam" id="TIGR00184">
    <property type="entry name" value="purA"/>
    <property type="match status" value="1"/>
</dbReference>
<feature type="binding site" evidence="8">
    <location>
        <begin position="419"/>
        <end position="421"/>
    </location>
    <ligand>
        <name>GTP</name>
        <dbReference type="ChEBI" id="CHEBI:37565"/>
    </ligand>
</feature>
<evidence type="ECO:0000256" key="4">
    <source>
        <dbReference type="ARBA" id="ARBA00022741"/>
    </source>
</evidence>
<dbReference type="InterPro" id="IPR042109">
    <property type="entry name" value="Adenylosuccinate_synth_dom1"/>
</dbReference>
<comment type="similarity">
    <text evidence="8 10">Belongs to the adenylosuccinate synthetase family.</text>
</comment>
<dbReference type="CDD" id="cd03108">
    <property type="entry name" value="AdSS"/>
    <property type="match status" value="1"/>
</dbReference>
<keyword evidence="6 8" id="KW-0460">Magnesium</keyword>
<dbReference type="GO" id="GO:0005525">
    <property type="term" value="F:GTP binding"/>
    <property type="evidence" value="ECO:0007669"/>
    <property type="project" value="UniProtKB-UniRule"/>
</dbReference>
<comment type="catalytic activity">
    <reaction evidence="8 10">
        <text>IMP + L-aspartate + GTP = N(6)-(1,2-dicarboxyethyl)-AMP + GDP + phosphate + 2 H(+)</text>
        <dbReference type="Rhea" id="RHEA:15753"/>
        <dbReference type="ChEBI" id="CHEBI:15378"/>
        <dbReference type="ChEBI" id="CHEBI:29991"/>
        <dbReference type="ChEBI" id="CHEBI:37565"/>
        <dbReference type="ChEBI" id="CHEBI:43474"/>
        <dbReference type="ChEBI" id="CHEBI:57567"/>
        <dbReference type="ChEBI" id="CHEBI:58053"/>
        <dbReference type="ChEBI" id="CHEBI:58189"/>
        <dbReference type="EC" id="6.3.4.4"/>
    </reaction>
</comment>
<feature type="binding site" evidence="8">
    <location>
        <position position="13"/>
    </location>
    <ligand>
        <name>Mg(2+)</name>
        <dbReference type="ChEBI" id="CHEBI:18420"/>
    </ligand>
</feature>
<evidence type="ECO:0000256" key="8">
    <source>
        <dbReference type="HAMAP-Rule" id="MF_00011"/>
    </source>
</evidence>
<dbReference type="GO" id="GO:0005737">
    <property type="term" value="C:cytoplasm"/>
    <property type="evidence" value="ECO:0007669"/>
    <property type="project" value="UniProtKB-SubCell"/>
</dbReference>
<dbReference type="EC" id="6.3.4.4" evidence="8 10"/>
<dbReference type="SUPFAM" id="SSF52540">
    <property type="entry name" value="P-loop containing nucleoside triphosphate hydrolases"/>
    <property type="match status" value="1"/>
</dbReference>
<dbReference type="AlphaFoldDB" id="A0A848LXS9"/>
<protein>
    <recommendedName>
        <fullName evidence="8 10">Adenylosuccinate synthetase</fullName>
        <shortName evidence="8">AMPSase</shortName>
        <shortName evidence="8">AdSS</shortName>
        <ecNumber evidence="8 10">6.3.4.4</ecNumber>
    </recommendedName>
    <alternativeName>
        <fullName evidence="8">IMP--aspartate ligase</fullName>
    </alternativeName>
</protein>
<dbReference type="Proteomes" id="UP000518300">
    <property type="component" value="Unassembled WGS sequence"/>
</dbReference>
<dbReference type="Gene3D" id="3.40.440.10">
    <property type="entry name" value="Adenylosuccinate Synthetase, subunit A, domain 1"/>
    <property type="match status" value="1"/>
</dbReference>
<dbReference type="GO" id="GO:0044208">
    <property type="term" value="P:'de novo' AMP biosynthetic process"/>
    <property type="evidence" value="ECO:0007669"/>
    <property type="project" value="UniProtKB-UniRule"/>
</dbReference>
<keyword evidence="4 8" id="KW-0547">Nucleotide-binding</keyword>
<feature type="active site" evidence="9">
    <location>
        <position position="141"/>
    </location>
</feature>
<keyword evidence="5 8" id="KW-0658">Purine biosynthesis</keyword>
<feature type="binding site" evidence="8">
    <location>
        <begin position="40"/>
        <end position="42"/>
    </location>
    <ligand>
        <name>GTP</name>
        <dbReference type="ChEBI" id="CHEBI:37565"/>
    </ligand>
</feature>
<keyword evidence="12" id="KW-1185">Reference proteome</keyword>
<dbReference type="Gene3D" id="3.90.170.10">
    <property type="entry name" value="Adenylosuccinate Synthetase, subunit A, domain 3"/>
    <property type="match status" value="1"/>
</dbReference>
<comment type="function">
    <text evidence="8">Plays an important role in the de novo pathway of purine nucleotide biosynthesis. Catalyzes the first committed step in the biosynthesis of AMP from IMP.</text>
</comment>
<feature type="active site" description="Proton acceptor" evidence="8">
    <location>
        <position position="13"/>
    </location>
</feature>
<feature type="binding site" description="in other chain" evidence="8">
    <location>
        <position position="230"/>
    </location>
    <ligand>
        <name>IMP</name>
        <dbReference type="ChEBI" id="CHEBI:58053"/>
        <note>ligand shared between dimeric partners</note>
    </ligand>
</feature>
<dbReference type="SMART" id="SM00788">
    <property type="entry name" value="Adenylsucc_synt"/>
    <property type="match status" value="1"/>
</dbReference>
<dbReference type="InterPro" id="IPR042110">
    <property type="entry name" value="Adenylosuccinate_synth_dom2"/>
</dbReference>
<evidence type="ECO:0000256" key="1">
    <source>
        <dbReference type="ARBA" id="ARBA00011738"/>
    </source>
</evidence>
<evidence type="ECO:0000256" key="5">
    <source>
        <dbReference type="ARBA" id="ARBA00022755"/>
    </source>
</evidence>
<dbReference type="HAMAP" id="MF_00011">
    <property type="entry name" value="Adenylosucc_synth"/>
    <property type="match status" value="1"/>
</dbReference>
<feature type="binding site" evidence="8">
    <location>
        <position position="311"/>
    </location>
    <ligand>
        <name>GTP</name>
        <dbReference type="ChEBI" id="CHEBI:37565"/>
    </ligand>
</feature>
<feature type="binding site" evidence="8">
    <location>
        <begin position="12"/>
        <end position="18"/>
    </location>
    <ligand>
        <name>GTP</name>
        <dbReference type="ChEBI" id="CHEBI:37565"/>
    </ligand>
</feature>
<dbReference type="InterPro" id="IPR001114">
    <property type="entry name" value="Adenylosuccinate_synthetase"/>
</dbReference>
<dbReference type="PROSITE" id="PS01266">
    <property type="entry name" value="ADENYLOSUCCIN_SYN_1"/>
    <property type="match status" value="1"/>
</dbReference>
<comment type="cofactor">
    <cofactor evidence="8">
        <name>Mg(2+)</name>
        <dbReference type="ChEBI" id="CHEBI:18420"/>
    </cofactor>
    <text evidence="8">Binds 1 Mg(2+) ion per subunit.</text>
</comment>
<feature type="binding site" evidence="8">
    <location>
        <position position="144"/>
    </location>
    <ligand>
        <name>IMP</name>
        <dbReference type="ChEBI" id="CHEBI:58053"/>
        <note>ligand shared between dimeric partners</note>
    </ligand>
</feature>
<dbReference type="InterPro" id="IPR018220">
    <property type="entry name" value="Adenylosuccin_syn_GTP-bd"/>
</dbReference>
<feature type="binding site" description="in other chain" evidence="8">
    <location>
        <begin position="13"/>
        <end position="16"/>
    </location>
    <ligand>
        <name>IMP</name>
        <dbReference type="ChEBI" id="CHEBI:58053"/>
        <note>ligand shared between dimeric partners</note>
    </ligand>
</feature>
<accession>A0A848LXS9</accession>
<keyword evidence="7 8" id="KW-0342">GTP-binding</keyword>
<evidence type="ECO:0000256" key="2">
    <source>
        <dbReference type="ARBA" id="ARBA00022598"/>
    </source>
</evidence>
<organism evidence="11 12">
    <name type="scientific">Pyxidicoccus fallax</name>
    <dbReference type="NCBI Taxonomy" id="394095"/>
    <lineage>
        <taxon>Bacteria</taxon>
        <taxon>Pseudomonadati</taxon>
        <taxon>Myxococcota</taxon>
        <taxon>Myxococcia</taxon>
        <taxon>Myxococcales</taxon>
        <taxon>Cystobacterineae</taxon>
        <taxon>Myxococcaceae</taxon>
        <taxon>Pyxidicoccus</taxon>
    </lineage>
</organism>
<dbReference type="Pfam" id="PF00709">
    <property type="entry name" value="Adenylsucc_synt"/>
    <property type="match status" value="1"/>
</dbReference>
<comment type="subunit">
    <text evidence="1 8">Homodimer.</text>
</comment>
<dbReference type="Gene3D" id="1.10.300.10">
    <property type="entry name" value="Adenylosuccinate Synthetase, subunit A, domain 2"/>
    <property type="match status" value="1"/>
</dbReference>
<evidence type="ECO:0000313" key="11">
    <source>
        <dbReference type="EMBL" id="NMO22419.1"/>
    </source>
</evidence>
<dbReference type="FunFam" id="3.90.170.10:FF:000001">
    <property type="entry name" value="Adenylosuccinate synthetase"/>
    <property type="match status" value="1"/>
</dbReference>
<feature type="binding site" description="in other chain" evidence="8">
    <location>
        <position position="130"/>
    </location>
    <ligand>
        <name>IMP</name>
        <dbReference type="ChEBI" id="CHEBI:58053"/>
        <note>ligand shared between dimeric partners</note>
    </ligand>
</feature>
<evidence type="ECO:0000256" key="7">
    <source>
        <dbReference type="ARBA" id="ARBA00023134"/>
    </source>
</evidence>
<feature type="active site" description="Proton donor" evidence="8">
    <location>
        <position position="41"/>
    </location>
</feature>
<keyword evidence="2 8" id="KW-0436">Ligase</keyword>
<dbReference type="PANTHER" id="PTHR11846:SF0">
    <property type="entry name" value="ADENYLOSUCCINATE SYNTHETASE"/>
    <property type="match status" value="1"/>
</dbReference>
<evidence type="ECO:0000256" key="6">
    <source>
        <dbReference type="ARBA" id="ARBA00022842"/>
    </source>
</evidence>
<evidence type="ECO:0000313" key="12">
    <source>
        <dbReference type="Proteomes" id="UP000518300"/>
    </source>
</evidence>
<feature type="binding site" description="in other chain" evidence="8">
    <location>
        <position position="245"/>
    </location>
    <ligand>
        <name>IMP</name>
        <dbReference type="ChEBI" id="CHEBI:58053"/>
        <note>ligand shared between dimeric partners</note>
    </ligand>
</feature>
<feature type="binding site" evidence="8">
    <location>
        <begin position="305"/>
        <end position="311"/>
    </location>
    <ligand>
        <name>substrate</name>
    </ligand>
</feature>
<evidence type="ECO:0000256" key="3">
    <source>
        <dbReference type="ARBA" id="ARBA00022723"/>
    </source>
</evidence>
<comment type="pathway">
    <text evidence="8 10">Purine metabolism; AMP biosynthesis via de novo pathway; AMP from IMP: step 1/2.</text>
</comment>
<dbReference type="GO" id="GO:0046040">
    <property type="term" value="P:IMP metabolic process"/>
    <property type="evidence" value="ECO:0007669"/>
    <property type="project" value="TreeGrafter"/>
</dbReference>
<dbReference type="PANTHER" id="PTHR11846">
    <property type="entry name" value="ADENYLOSUCCINATE SYNTHETASE"/>
    <property type="match status" value="1"/>
</dbReference>
<comment type="caution">
    <text evidence="11">The sequence shown here is derived from an EMBL/GenBank/DDBJ whole genome shotgun (WGS) entry which is preliminary data.</text>
</comment>
<dbReference type="NCBIfam" id="NF002223">
    <property type="entry name" value="PRK01117.1"/>
    <property type="match status" value="1"/>
</dbReference>
<dbReference type="InterPro" id="IPR027417">
    <property type="entry name" value="P-loop_NTPase"/>
</dbReference>
<dbReference type="FunFam" id="1.10.300.10:FF:000001">
    <property type="entry name" value="Adenylosuccinate synthetase"/>
    <property type="match status" value="1"/>
</dbReference>
<proteinExistence type="inferred from homology"/>
<feature type="binding site" description="in other chain" evidence="8">
    <location>
        <begin position="38"/>
        <end position="41"/>
    </location>
    <ligand>
        <name>IMP</name>
        <dbReference type="ChEBI" id="CHEBI:58053"/>
        <note>ligand shared between dimeric partners</note>
    </ligand>
</feature>
<keyword evidence="8" id="KW-0963">Cytoplasm</keyword>
<dbReference type="RefSeq" id="WP_169351561.1">
    <property type="nucleotide sequence ID" value="NZ_JABBJJ010000421.1"/>
</dbReference>
<dbReference type="GO" id="GO:0004019">
    <property type="term" value="F:adenylosuccinate synthase activity"/>
    <property type="evidence" value="ECO:0007669"/>
    <property type="project" value="UniProtKB-UniRule"/>
</dbReference>